<dbReference type="InterPro" id="IPR005821">
    <property type="entry name" value="Ion_trans_dom"/>
</dbReference>
<sequence>MSSARKDIPSELTGRSLLVFTLENPIRKVSTSIITHPHFDNMSLVLIAVSTVALAIDNPLNPPDSAFVYILSWLDSTLTGLFMFEVAVKIIALGFFMAENAYLRNGWNLMDFVITTLAAFSLSEGSTRFKFVKTLRTFRALRPLRMINRNPGLKLVVSSLIASIPQILNVIVVCLLVFTIFSILAVNNLKGKLYSCQGDVFDALSEAQLGLVAYPRLWSNLTDGEQTWFNASSAIAYKDFSSTIDQVTSRMVCELLGATWAATIPQNFNNVLQGCQAFFEMTTTEGWVTIMLAGVDATEIDMQPIPNYREGWTLFFIAFILVGTFFVMQLFVGVVIENFNKMKEKLDGTYLLSNTQREWLIINDSMLNLRPMRKMKAPQNKTRRVLFYLARSHNLEIVAMGCIMLNTMMMALNYFGEDDMYKAAIEYSNYVFAFIFTLEAVVKIAGLGRYYWKDSWNIFDFLIVSGSLLGMLYTWIGGSSVGTVAGAVRSFRTWRLFRLVQSAPSLRQLFNTLLITLPSLVSIGGLLFLIFFIYAAMGVQLFAKVKFGDLVTPTANFQTIARAMVTLVRCATGERWNDLMYELSSQDDCVEDPPYNPEMCGFNNTAGCKMLNGCGSPVAYAYFYSFTLLVTFILLNIFIAVILEGFANEKDRTDGLLLPHH</sequence>
<name>K3WQ22_GLOUD</name>
<dbReference type="Gene3D" id="1.10.287.70">
    <property type="match status" value="2"/>
</dbReference>
<evidence type="ECO:0000313" key="13">
    <source>
        <dbReference type="EnsemblProtists" id="PYU1_T007064"/>
    </source>
</evidence>
<keyword evidence="7" id="KW-0406">Ion transport</keyword>
<dbReference type="Pfam" id="PF00520">
    <property type="entry name" value="Ion_trans"/>
    <property type="match status" value="2"/>
</dbReference>
<dbReference type="OMA" id="ILHISHY"/>
<evidence type="ECO:0000256" key="9">
    <source>
        <dbReference type="ARBA" id="ARBA00023180"/>
    </source>
</evidence>
<feature type="transmembrane region" description="Helical" evidence="11">
    <location>
        <begin position="105"/>
        <end position="123"/>
    </location>
</feature>
<evidence type="ECO:0000256" key="1">
    <source>
        <dbReference type="ARBA" id="ARBA00004141"/>
    </source>
</evidence>
<organism evidence="13 14">
    <name type="scientific">Globisporangium ultimum (strain ATCC 200006 / CBS 805.95 / DAOM BR144)</name>
    <name type="common">Pythium ultimum</name>
    <dbReference type="NCBI Taxonomy" id="431595"/>
    <lineage>
        <taxon>Eukaryota</taxon>
        <taxon>Sar</taxon>
        <taxon>Stramenopiles</taxon>
        <taxon>Oomycota</taxon>
        <taxon>Peronosporomycetes</taxon>
        <taxon>Pythiales</taxon>
        <taxon>Pythiaceae</taxon>
        <taxon>Globisporangium</taxon>
    </lineage>
</organism>
<keyword evidence="9" id="KW-0325">Glycoprotein</keyword>
<keyword evidence="3 11" id="KW-0812">Transmembrane</keyword>
<evidence type="ECO:0000256" key="6">
    <source>
        <dbReference type="ARBA" id="ARBA00022989"/>
    </source>
</evidence>
<feature type="transmembrane region" description="Helical" evidence="11">
    <location>
        <begin position="312"/>
        <end position="336"/>
    </location>
</feature>
<accession>K3WQ22</accession>
<dbReference type="EnsemblProtists" id="PYU1_T007064">
    <property type="protein sequence ID" value="PYU1_T007064"/>
    <property type="gene ID" value="PYU1_G007049"/>
</dbReference>
<feature type="transmembrane region" description="Helical" evidence="11">
    <location>
        <begin position="397"/>
        <end position="415"/>
    </location>
</feature>
<evidence type="ECO:0000313" key="14">
    <source>
        <dbReference type="Proteomes" id="UP000019132"/>
    </source>
</evidence>
<dbReference type="InterPro" id="IPR027359">
    <property type="entry name" value="Volt_channel_dom_sf"/>
</dbReference>
<keyword evidence="10" id="KW-0407">Ion channel</keyword>
<dbReference type="Gene3D" id="1.20.120.350">
    <property type="entry name" value="Voltage-gated potassium channels. Chain C"/>
    <property type="match status" value="2"/>
</dbReference>
<evidence type="ECO:0000256" key="2">
    <source>
        <dbReference type="ARBA" id="ARBA00022448"/>
    </source>
</evidence>
<dbReference type="STRING" id="431595.K3WQ22"/>
<reference evidence="14" key="2">
    <citation type="submission" date="2010-04" db="EMBL/GenBank/DDBJ databases">
        <authorList>
            <person name="Buell R."/>
            <person name="Hamilton J."/>
            <person name="Hostetler J."/>
        </authorList>
    </citation>
    <scope>NUCLEOTIDE SEQUENCE [LARGE SCALE GENOMIC DNA]</scope>
    <source>
        <strain evidence="14">DAOM:BR144</strain>
    </source>
</reference>
<dbReference type="InterPro" id="IPR043203">
    <property type="entry name" value="VGCC_Ca_Na"/>
</dbReference>
<dbReference type="PANTHER" id="PTHR10037">
    <property type="entry name" value="VOLTAGE-GATED CATION CHANNEL CALCIUM AND SODIUM"/>
    <property type="match status" value="1"/>
</dbReference>
<evidence type="ECO:0000256" key="7">
    <source>
        <dbReference type="ARBA" id="ARBA00023065"/>
    </source>
</evidence>
<dbReference type="InParanoid" id="K3WQ22"/>
<evidence type="ECO:0000256" key="3">
    <source>
        <dbReference type="ARBA" id="ARBA00022692"/>
    </source>
</evidence>
<keyword evidence="2" id="KW-0813">Transport</keyword>
<reference evidence="13" key="3">
    <citation type="submission" date="2015-02" db="UniProtKB">
        <authorList>
            <consortium name="EnsemblProtists"/>
        </authorList>
    </citation>
    <scope>IDENTIFICATION</scope>
    <source>
        <strain evidence="13">DAOM BR144</strain>
    </source>
</reference>
<evidence type="ECO:0000256" key="8">
    <source>
        <dbReference type="ARBA" id="ARBA00023136"/>
    </source>
</evidence>
<dbReference type="PANTHER" id="PTHR10037:SF62">
    <property type="entry name" value="SODIUM CHANNEL PROTEIN 60E"/>
    <property type="match status" value="1"/>
</dbReference>
<keyword evidence="8 11" id="KW-0472">Membrane</keyword>
<dbReference type="GO" id="GO:0001518">
    <property type="term" value="C:voltage-gated sodium channel complex"/>
    <property type="evidence" value="ECO:0007669"/>
    <property type="project" value="TreeGrafter"/>
</dbReference>
<feature type="domain" description="Ion transport" evidence="12">
    <location>
        <begin position="36"/>
        <end position="345"/>
    </location>
</feature>
<evidence type="ECO:0000256" key="4">
    <source>
        <dbReference type="ARBA" id="ARBA00022737"/>
    </source>
</evidence>
<evidence type="ECO:0000256" key="11">
    <source>
        <dbReference type="SAM" id="Phobius"/>
    </source>
</evidence>
<dbReference type="VEuPathDB" id="FungiDB:PYU1_G007049"/>
<feature type="transmembrane region" description="Helical" evidence="11">
    <location>
        <begin position="458"/>
        <end position="488"/>
    </location>
</feature>
<dbReference type="HOGENOM" id="CLU_007478_1_0_1"/>
<dbReference type="eggNOG" id="KOG2301">
    <property type="taxonomic scope" value="Eukaryota"/>
</dbReference>
<dbReference type="EMBL" id="GL376560">
    <property type="status" value="NOT_ANNOTATED_CDS"/>
    <property type="molecule type" value="Genomic_DNA"/>
</dbReference>
<feature type="transmembrane region" description="Helical" evidence="11">
    <location>
        <begin position="619"/>
        <end position="643"/>
    </location>
</feature>
<proteinExistence type="predicted"/>
<reference evidence="14" key="1">
    <citation type="journal article" date="2010" name="Genome Biol.">
        <title>Genome sequence of the necrotrophic plant pathogen Pythium ultimum reveals original pathogenicity mechanisms and effector repertoire.</title>
        <authorList>
            <person name="Levesque C.A."/>
            <person name="Brouwer H."/>
            <person name="Cano L."/>
            <person name="Hamilton J.P."/>
            <person name="Holt C."/>
            <person name="Huitema E."/>
            <person name="Raffaele S."/>
            <person name="Robideau G.P."/>
            <person name="Thines M."/>
            <person name="Win J."/>
            <person name="Zerillo M.M."/>
            <person name="Beakes G.W."/>
            <person name="Boore J.L."/>
            <person name="Busam D."/>
            <person name="Dumas B."/>
            <person name="Ferriera S."/>
            <person name="Fuerstenberg S.I."/>
            <person name="Gachon C.M."/>
            <person name="Gaulin E."/>
            <person name="Govers F."/>
            <person name="Grenville-Briggs L."/>
            <person name="Horner N."/>
            <person name="Hostetler J."/>
            <person name="Jiang R.H."/>
            <person name="Johnson J."/>
            <person name="Krajaejun T."/>
            <person name="Lin H."/>
            <person name="Meijer H.J."/>
            <person name="Moore B."/>
            <person name="Morris P."/>
            <person name="Phuntmart V."/>
            <person name="Puiu D."/>
            <person name="Shetty J."/>
            <person name="Stajich J.E."/>
            <person name="Tripathy S."/>
            <person name="Wawra S."/>
            <person name="van West P."/>
            <person name="Whitty B.R."/>
            <person name="Coutinho P.M."/>
            <person name="Henrissat B."/>
            <person name="Martin F."/>
            <person name="Thomas P.D."/>
            <person name="Tyler B.M."/>
            <person name="De Vries R.P."/>
            <person name="Kamoun S."/>
            <person name="Yandell M."/>
            <person name="Tisserat N."/>
            <person name="Buell C.R."/>
        </authorList>
    </citation>
    <scope>NUCLEOTIDE SEQUENCE</scope>
    <source>
        <strain evidence="14">DAOM:BR144</strain>
    </source>
</reference>
<keyword evidence="6 11" id="KW-1133">Transmembrane helix</keyword>
<dbReference type="AlphaFoldDB" id="K3WQ22"/>
<feature type="transmembrane region" description="Helical" evidence="11">
    <location>
        <begin position="167"/>
        <end position="186"/>
    </location>
</feature>
<evidence type="ECO:0000259" key="12">
    <source>
        <dbReference type="Pfam" id="PF00520"/>
    </source>
</evidence>
<feature type="transmembrane region" description="Helical" evidence="11">
    <location>
        <begin position="427"/>
        <end position="452"/>
    </location>
</feature>
<keyword evidence="5" id="KW-0851">Voltage-gated channel</keyword>
<feature type="domain" description="Ion transport" evidence="12">
    <location>
        <begin position="395"/>
        <end position="653"/>
    </location>
</feature>
<protein>
    <recommendedName>
        <fullName evidence="12">Ion transport domain-containing protein</fullName>
    </recommendedName>
</protein>
<dbReference type="Proteomes" id="UP000019132">
    <property type="component" value="Unassembled WGS sequence"/>
</dbReference>
<comment type="subcellular location">
    <subcellularLocation>
        <location evidence="1">Membrane</location>
        <topology evidence="1">Multi-pass membrane protein</topology>
    </subcellularLocation>
</comment>
<dbReference type="GO" id="GO:0005248">
    <property type="term" value="F:voltage-gated sodium channel activity"/>
    <property type="evidence" value="ECO:0007669"/>
    <property type="project" value="TreeGrafter"/>
</dbReference>
<feature type="transmembrane region" description="Helical" evidence="11">
    <location>
        <begin position="76"/>
        <end position="98"/>
    </location>
</feature>
<feature type="transmembrane region" description="Helical" evidence="11">
    <location>
        <begin position="509"/>
        <end position="537"/>
    </location>
</feature>
<dbReference type="FunFam" id="1.20.120.350:FF:000009">
    <property type="entry name" value="Voltage-dependent T-type calcium channel subunit alpha"/>
    <property type="match status" value="1"/>
</dbReference>
<evidence type="ECO:0000256" key="10">
    <source>
        <dbReference type="ARBA" id="ARBA00023303"/>
    </source>
</evidence>
<keyword evidence="14" id="KW-1185">Reference proteome</keyword>
<dbReference type="SUPFAM" id="SSF81324">
    <property type="entry name" value="Voltage-gated potassium channels"/>
    <property type="match status" value="2"/>
</dbReference>
<feature type="transmembrane region" description="Helical" evidence="11">
    <location>
        <begin position="38"/>
        <end position="56"/>
    </location>
</feature>
<evidence type="ECO:0000256" key="5">
    <source>
        <dbReference type="ARBA" id="ARBA00022882"/>
    </source>
</evidence>
<keyword evidence="4" id="KW-0677">Repeat</keyword>